<organism evidence="3 4">
    <name type="scientific">Actinoplanes couchii</name>
    <dbReference type="NCBI Taxonomy" id="403638"/>
    <lineage>
        <taxon>Bacteria</taxon>
        <taxon>Bacillati</taxon>
        <taxon>Actinomycetota</taxon>
        <taxon>Actinomycetes</taxon>
        <taxon>Micromonosporales</taxon>
        <taxon>Micromonosporaceae</taxon>
        <taxon>Actinoplanes</taxon>
    </lineage>
</organism>
<feature type="compositionally biased region" description="Basic and acidic residues" evidence="1">
    <location>
        <begin position="120"/>
        <end position="140"/>
    </location>
</feature>
<keyword evidence="2" id="KW-1133">Transmembrane helix</keyword>
<dbReference type="EMBL" id="BOMG01000003">
    <property type="protein sequence ID" value="GID51666.1"/>
    <property type="molecule type" value="Genomic_DNA"/>
</dbReference>
<comment type="caution">
    <text evidence="3">The sequence shown here is derived from an EMBL/GenBank/DDBJ whole genome shotgun (WGS) entry which is preliminary data.</text>
</comment>
<name>A0ABQ3WZG6_9ACTN</name>
<reference evidence="3 4" key="1">
    <citation type="submission" date="2021-01" db="EMBL/GenBank/DDBJ databases">
        <title>Whole genome shotgun sequence of Actinoplanes couchii NBRC 106145.</title>
        <authorList>
            <person name="Komaki H."/>
            <person name="Tamura T."/>
        </authorList>
    </citation>
    <scope>NUCLEOTIDE SEQUENCE [LARGE SCALE GENOMIC DNA]</scope>
    <source>
        <strain evidence="3 4">NBRC 106145</strain>
    </source>
</reference>
<sequence>MTRRRVKLVGWIAGIAAGLAITALGVLFLRSGLDASDKWASVLGIFLNVAGLALAFYSAMLTRRAARDTQDSDPGAAPSITGSGDLRDDAVSNSVHADRIEGSVVQARDVHGLSITHGPDPGRRLDQHDQPDASPDRNGR</sequence>
<evidence type="ECO:0000256" key="1">
    <source>
        <dbReference type="SAM" id="MobiDB-lite"/>
    </source>
</evidence>
<evidence type="ECO:0000313" key="3">
    <source>
        <dbReference type="EMBL" id="GID51666.1"/>
    </source>
</evidence>
<keyword evidence="2" id="KW-0472">Membrane</keyword>
<accession>A0ABQ3WZG6</accession>
<feature type="transmembrane region" description="Helical" evidence="2">
    <location>
        <begin position="39"/>
        <end position="57"/>
    </location>
</feature>
<proteinExistence type="predicted"/>
<protein>
    <submittedName>
        <fullName evidence="3">Uncharacterized protein</fullName>
    </submittedName>
</protein>
<gene>
    <name evidence="3" type="ORF">Aco03nite_000700</name>
</gene>
<feature type="region of interest" description="Disordered" evidence="1">
    <location>
        <begin position="66"/>
        <end position="140"/>
    </location>
</feature>
<feature type="compositionally biased region" description="Basic and acidic residues" evidence="1">
    <location>
        <begin position="85"/>
        <end position="101"/>
    </location>
</feature>
<keyword evidence="4" id="KW-1185">Reference proteome</keyword>
<evidence type="ECO:0000256" key="2">
    <source>
        <dbReference type="SAM" id="Phobius"/>
    </source>
</evidence>
<dbReference type="Proteomes" id="UP000612282">
    <property type="component" value="Unassembled WGS sequence"/>
</dbReference>
<evidence type="ECO:0000313" key="4">
    <source>
        <dbReference type="Proteomes" id="UP000612282"/>
    </source>
</evidence>
<feature type="transmembrane region" description="Helical" evidence="2">
    <location>
        <begin position="12"/>
        <end position="33"/>
    </location>
</feature>
<keyword evidence="2" id="KW-0812">Transmembrane</keyword>